<dbReference type="Pfam" id="PF06277">
    <property type="entry name" value="EutA"/>
    <property type="match status" value="1"/>
</dbReference>
<proteinExistence type="predicted"/>
<sequence length="486" mass="51438">MAKGTREMLSVGIDIGTTTSQLVLSRLTVSNQARVGLVPRLDVDERTVLYQSEPHLTPLSAPDEINVGALLGMIHEEYAKAGIDSSQVETGAVIITGETARTRNAEAILQGLSDLAGDFVVTVAGPSLESQIAGRGSGASDWAADHYATIVNVDIGGGSANAAIFRAGKHVASAAVMVGGRQAIVDPATGNLVHLKPAGEVIVEHLGLPLRIGQPAPIPVLRQFTDAMAEVVVDLVLGRTSPLGEKLALTPPLAVDGSVAAYFISGGVGAAYYDEVPCDTLAELARYGDVGPLLAASLRENPRWQQLRVERPAQTLRATVLGAASQQVTLSGSTIWAERSHLPLKNLPVIEPRILEHVPAYRDPEAVRRAVAQAVKRWDRGESDPGNFVIALDLPALMVYPQVIDLAAGLVAFATDYLPQDRPLVLVTEQDYAQVLGQTIKSKAPALPVIVVDQIGLGEGDFIDIGEPLFDGRVVPVSVKTLVFYQ</sequence>
<reference evidence="1 2" key="1">
    <citation type="submission" date="2018-11" db="EMBL/GenBank/DDBJ databases">
        <title>Genomes From Bacteria Associated with the Canine Oral Cavity: a Test Case for Automated Genome-Based Taxonomic Assignment.</title>
        <authorList>
            <person name="Coil D.A."/>
            <person name="Jospin G."/>
            <person name="Darling A.E."/>
            <person name="Wallis C."/>
            <person name="Davis I.J."/>
            <person name="Harris S."/>
            <person name="Eisen J.A."/>
            <person name="Holcombe L.J."/>
            <person name="O'Flynn C."/>
        </authorList>
    </citation>
    <scope>NUCLEOTIDE SEQUENCE [LARGE SCALE GENOMIC DNA]</scope>
    <source>
        <strain evidence="1 2">OH2822_COT-296</strain>
    </source>
</reference>
<dbReference type="EMBL" id="RQYT01000014">
    <property type="protein sequence ID" value="RRD49611.1"/>
    <property type="molecule type" value="Genomic_DNA"/>
</dbReference>
<dbReference type="SUPFAM" id="SSF53067">
    <property type="entry name" value="Actin-like ATPase domain"/>
    <property type="match status" value="1"/>
</dbReference>
<accession>A0A3P1WTW3</accession>
<organism evidence="1 2">
    <name type="scientific">Arachnia propionica</name>
    <dbReference type="NCBI Taxonomy" id="1750"/>
    <lineage>
        <taxon>Bacteria</taxon>
        <taxon>Bacillati</taxon>
        <taxon>Actinomycetota</taxon>
        <taxon>Actinomycetes</taxon>
        <taxon>Propionibacteriales</taxon>
        <taxon>Propionibacteriaceae</taxon>
        <taxon>Arachnia</taxon>
    </lineage>
</organism>
<dbReference type="OrthoDB" id="1542at2"/>
<dbReference type="InterPro" id="IPR043129">
    <property type="entry name" value="ATPase_NBD"/>
</dbReference>
<name>A0A3P1WTW3_9ACTN</name>
<gene>
    <name evidence="1" type="ORF">EII35_07625</name>
</gene>
<dbReference type="AlphaFoldDB" id="A0A3P1WTW3"/>
<evidence type="ECO:0000313" key="1">
    <source>
        <dbReference type="EMBL" id="RRD49611.1"/>
    </source>
</evidence>
<evidence type="ECO:0000313" key="2">
    <source>
        <dbReference type="Proteomes" id="UP000280935"/>
    </source>
</evidence>
<dbReference type="RefSeq" id="WP_125227870.1">
    <property type="nucleotide sequence ID" value="NZ_RQYT01000014.1"/>
</dbReference>
<comment type="caution">
    <text evidence="1">The sequence shown here is derived from an EMBL/GenBank/DDBJ whole genome shotgun (WGS) entry which is preliminary data.</text>
</comment>
<dbReference type="InterPro" id="IPR009377">
    <property type="entry name" value="EutA"/>
</dbReference>
<dbReference type="Proteomes" id="UP000280935">
    <property type="component" value="Unassembled WGS sequence"/>
</dbReference>
<dbReference type="PIRSF" id="PIRSF012293">
    <property type="entry name" value="EutA"/>
    <property type="match status" value="1"/>
</dbReference>
<protein>
    <submittedName>
        <fullName evidence="1">Ethanolamine utilization protein EutA</fullName>
    </submittedName>
</protein>